<dbReference type="InterPro" id="IPR001969">
    <property type="entry name" value="Aspartic_peptidase_AS"/>
</dbReference>
<dbReference type="OrthoDB" id="128412at2759"/>
<dbReference type="GO" id="GO:0004190">
    <property type="term" value="F:aspartic-type endopeptidase activity"/>
    <property type="evidence" value="ECO:0007669"/>
    <property type="project" value="InterPro"/>
</dbReference>
<evidence type="ECO:0000313" key="1">
    <source>
        <dbReference type="EMBL" id="OWZ23268.1"/>
    </source>
</evidence>
<dbReference type="GO" id="GO:0006508">
    <property type="term" value="P:proteolysis"/>
    <property type="evidence" value="ECO:0007669"/>
    <property type="project" value="InterPro"/>
</dbReference>
<proteinExistence type="predicted"/>
<dbReference type="PROSITE" id="PS00141">
    <property type="entry name" value="ASP_PROTEASE"/>
    <property type="match status" value="1"/>
</dbReference>
<evidence type="ECO:0000313" key="2">
    <source>
        <dbReference type="Proteomes" id="UP000198211"/>
    </source>
</evidence>
<name>A0A225X1Z8_9STRA</name>
<protein>
    <recommendedName>
        <fullName evidence="3">Peptidase A2 domain-containing protein</fullName>
    </recommendedName>
</protein>
<dbReference type="AlphaFoldDB" id="A0A225X1Z8"/>
<sequence>MELYSTQRVQVLLDSGATTSVISFDLARVRLCVREGVVKLPDEESLLLVGGPEFESLGMELSVWHDRANPEFLEFWTGREETWAARFIYGVNRRPKAVKVVNVSNSIATVYQNTVVAHVMEKGYLPSGERFVRPSSRKYNEWRTRIYEVEPALVLREAEEEGKLWKSLKLCPS</sequence>
<accession>A0A225X1Z8</accession>
<reference evidence="2" key="1">
    <citation type="submission" date="2017-03" db="EMBL/GenBank/DDBJ databases">
        <title>Phytopthora megakarya and P. palmivora, two closely related causual agents of cacao black pod achieved similar genome size and gene model numbers by different mechanisms.</title>
        <authorList>
            <person name="Ali S."/>
            <person name="Shao J."/>
            <person name="Larry D.J."/>
            <person name="Kronmiller B."/>
            <person name="Shen D."/>
            <person name="Strem M.D."/>
            <person name="Melnick R.L."/>
            <person name="Guiltinan M.J."/>
            <person name="Tyler B.M."/>
            <person name="Meinhardt L.W."/>
            <person name="Bailey B.A."/>
        </authorList>
    </citation>
    <scope>NUCLEOTIDE SEQUENCE [LARGE SCALE GENOMIC DNA]</scope>
    <source>
        <strain evidence="2">zdho120</strain>
    </source>
</reference>
<evidence type="ECO:0008006" key="3">
    <source>
        <dbReference type="Google" id="ProtNLM"/>
    </source>
</evidence>
<gene>
    <name evidence="1" type="ORF">PHMEG_0001888</name>
</gene>
<dbReference type="Proteomes" id="UP000198211">
    <property type="component" value="Unassembled WGS sequence"/>
</dbReference>
<keyword evidence="2" id="KW-1185">Reference proteome</keyword>
<dbReference type="EMBL" id="NBNE01000075">
    <property type="protein sequence ID" value="OWZ23268.1"/>
    <property type="molecule type" value="Genomic_DNA"/>
</dbReference>
<organism evidence="1 2">
    <name type="scientific">Phytophthora megakarya</name>
    <dbReference type="NCBI Taxonomy" id="4795"/>
    <lineage>
        <taxon>Eukaryota</taxon>
        <taxon>Sar</taxon>
        <taxon>Stramenopiles</taxon>
        <taxon>Oomycota</taxon>
        <taxon>Peronosporomycetes</taxon>
        <taxon>Peronosporales</taxon>
        <taxon>Peronosporaceae</taxon>
        <taxon>Phytophthora</taxon>
    </lineage>
</organism>
<comment type="caution">
    <text evidence="1">The sequence shown here is derived from an EMBL/GenBank/DDBJ whole genome shotgun (WGS) entry which is preliminary data.</text>
</comment>